<sequence>MHGLVSYRCSEELDRYATIKLWLKPGRYELWLELGRYVATELGRVRSLRSDRAGRALGHYVATKLWCELGRYVATEQDDCSVAT</sequence>
<proteinExistence type="predicted"/>
<organism evidence="1 2">
    <name type="scientific">Brassica cretica</name>
    <name type="common">Mustard</name>
    <dbReference type="NCBI Taxonomy" id="69181"/>
    <lineage>
        <taxon>Eukaryota</taxon>
        <taxon>Viridiplantae</taxon>
        <taxon>Streptophyta</taxon>
        <taxon>Embryophyta</taxon>
        <taxon>Tracheophyta</taxon>
        <taxon>Spermatophyta</taxon>
        <taxon>Magnoliopsida</taxon>
        <taxon>eudicotyledons</taxon>
        <taxon>Gunneridae</taxon>
        <taxon>Pentapetalae</taxon>
        <taxon>rosids</taxon>
        <taxon>malvids</taxon>
        <taxon>Brassicales</taxon>
        <taxon>Brassicaceae</taxon>
        <taxon>Brassiceae</taxon>
        <taxon>Brassica</taxon>
    </lineage>
</organism>
<dbReference type="EMBL" id="QGKX02001290">
    <property type="protein sequence ID" value="KAF3536305.1"/>
    <property type="molecule type" value="Genomic_DNA"/>
</dbReference>
<dbReference type="AlphaFoldDB" id="A0A8S9PXL7"/>
<reference evidence="1" key="1">
    <citation type="submission" date="2019-12" db="EMBL/GenBank/DDBJ databases">
        <title>Genome sequencing and annotation of Brassica cretica.</title>
        <authorList>
            <person name="Studholme D.J."/>
            <person name="Sarris P."/>
        </authorList>
    </citation>
    <scope>NUCLEOTIDE SEQUENCE</scope>
    <source>
        <strain evidence="1">PFS-109/04</strain>
        <tissue evidence="1">Leaf</tissue>
    </source>
</reference>
<dbReference type="Proteomes" id="UP000712600">
    <property type="component" value="Unassembled WGS sequence"/>
</dbReference>
<comment type="caution">
    <text evidence="1">The sequence shown here is derived from an EMBL/GenBank/DDBJ whole genome shotgun (WGS) entry which is preliminary data.</text>
</comment>
<accession>A0A8S9PXL7</accession>
<protein>
    <submittedName>
        <fullName evidence="1">Uncharacterized protein</fullName>
    </submittedName>
</protein>
<evidence type="ECO:0000313" key="1">
    <source>
        <dbReference type="EMBL" id="KAF3536305.1"/>
    </source>
</evidence>
<gene>
    <name evidence="1" type="ORF">F2Q69_00019424</name>
</gene>
<evidence type="ECO:0000313" key="2">
    <source>
        <dbReference type="Proteomes" id="UP000712600"/>
    </source>
</evidence>
<name>A0A8S9PXL7_BRACR</name>